<evidence type="ECO:0000313" key="8">
    <source>
        <dbReference type="Proteomes" id="UP000198767"/>
    </source>
</evidence>
<dbReference type="PANTHER" id="PTHR43820:SF4">
    <property type="entry name" value="HIGH-AFFINITY BRANCHED-CHAIN AMINO ACID TRANSPORT ATP-BINDING PROTEIN LIVF"/>
    <property type="match status" value="1"/>
</dbReference>
<gene>
    <name evidence="7" type="ORF">SAMN04488118_105271</name>
</gene>
<dbReference type="InterPro" id="IPR052156">
    <property type="entry name" value="BCAA_Transport_ATP-bd_LivF"/>
</dbReference>
<keyword evidence="8" id="KW-1185">Reference proteome</keyword>
<comment type="similarity">
    <text evidence="1">Belongs to the ABC transporter superfamily.</text>
</comment>
<evidence type="ECO:0000256" key="4">
    <source>
        <dbReference type="ARBA" id="ARBA00022840"/>
    </source>
</evidence>
<evidence type="ECO:0000256" key="1">
    <source>
        <dbReference type="ARBA" id="ARBA00005417"/>
    </source>
</evidence>
<dbReference type="InterPro" id="IPR003439">
    <property type="entry name" value="ABC_transporter-like_ATP-bd"/>
</dbReference>
<dbReference type="RefSeq" id="WP_090218660.1">
    <property type="nucleotide sequence ID" value="NZ_FMWG01000005.1"/>
</dbReference>
<dbReference type="PROSITE" id="PS00211">
    <property type="entry name" value="ABC_TRANSPORTER_1"/>
    <property type="match status" value="1"/>
</dbReference>
<dbReference type="OrthoDB" id="7846240at2"/>
<accession>A0A1G5QSF4</accession>
<name>A0A1G5QSF4_9RHOB</name>
<dbReference type="STRING" id="1156985.SAMN04488118_105271"/>
<keyword evidence="4 7" id="KW-0067">ATP-binding</keyword>
<dbReference type="Pfam" id="PF00005">
    <property type="entry name" value="ABC_tran"/>
    <property type="match status" value="1"/>
</dbReference>
<dbReference type="SMART" id="SM00382">
    <property type="entry name" value="AAA"/>
    <property type="match status" value="1"/>
</dbReference>
<keyword evidence="2" id="KW-0813">Transport</keyword>
<evidence type="ECO:0000256" key="3">
    <source>
        <dbReference type="ARBA" id="ARBA00022741"/>
    </source>
</evidence>
<dbReference type="AlphaFoldDB" id="A0A1G5QSF4"/>
<dbReference type="PROSITE" id="PS50893">
    <property type="entry name" value="ABC_TRANSPORTER_2"/>
    <property type="match status" value="1"/>
</dbReference>
<evidence type="ECO:0000313" key="7">
    <source>
        <dbReference type="EMBL" id="SCZ64596.1"/>
    </source>
</evidence>
<dbReference type="InterPro" id="IPR027417">
    <property type="entry name" value="P-loop_NTPase"/>
</dbReference>
<dbReference type="Proteomes" id="UP000198767">
    <property type="component" value="Unassembled WGS sequence"/>
</dbReference>
<dbReference type="GO" id="GO:0015658">
    <property type="term" value="F:branched-chain amino acid transmembrane transporter activity"/>
    <property type="evidence" value="ECO:0007669"/>
    <property type="project" value="TreeGrafter"/>
</dbReference>
<dbReference type="GO" id="GO:0005524">
    <property type="term" value="F:ATP binding"/>
    <property type="evidence" value="ECO:0007669"/>
    <property type="project" value="UniProtKB-KW"/>
</dbReference>
<protein>
    <submittedName>
        <fullName evidence="7">Amino acid/amide ABC transporter ATP-binding protein 2, HAAT family</fullName>
    </submittedName>
</protein>
<evidence type="ECO:0000256" key="5">
    <source>
        <dbReference type="ARBA" id="ARBA00022970"/>
    </source>
</evidence>
<keyword evidence="3" id="KW-0547">Nucleotide-binding</keyword>
<dbReference type="EMBL" id="FMWG01000005">
    <property type="protein sequence ID" value="SCZ64596.1"/>
    <property type="molecule type" value="Genomic_DNA"/>
</dbReference>
<dbReference type="GO" id="GO:0015807">
    <property type="term" value="P:L-amino acid transport"/>
    <property type="evidence" value="ECO:0007669"/>
    <property type="project" value="TreeGrafter"/>
</dbReference>
<evidence type="ECO:0000259" key="6">
    <source>
        <dbReference type="PROSITE" id="PS50893"/>
    </source>
</evidence>
<dbReference type="PANTHER" id="PTHR43820">
    <property type="entry name" value="HIGH-AFFINITY BRANCHED-CHAIN AMINO ACID TRANSPORT ATP-BINDING PROTEIN LIVF"/>
    <property type="match status" value="1"/>
</dbReference>
<dbReference type="InterPro" id="IPR003593">
    <property type="entry name" value="AAA+_ATPase"/>
</dbReference>
<feature type="domain" description="ABC transporter" evidence="6">
    <location>
        <begin position="2"/>
        <end position="223"/>
    </location>
</feature>
<sequence length="223" mass="24351">MLKVQDVDLSIQRVPILHQVSLEIAAGTTCGLIGRNGAGKTTLIRAIMGALSVDAGSIYFGEHALHSAKIHERAGQGIGYLPEDRRLVPHFTVEENIMVSLWANKITDLTRLKWVYDLMPEIGRFADRKAMTLSGGQQKLVALARAMVAGTDLLILDEPFEGVAPALAARLMEVIADLRSENLTVLVSESDYTHSQKVVDKVYAIERGHISLMEMTNEVSASS</sequence>
<dbReference type="SUPFAM" id="SSF52540">
    <property type="entry name" value="P-loop containing nucleoside triphosphate hydrolases"/>
    <property type="match status" value="1"/>
</dbReference>
<keyword evidence="5" id="KW-0029">Amino-acid transport</keyword>
<reference evidence="7 8" key="1">
    <citation type="submission" date="2016-10" db="EMBL/GenBank/DDBJ databases">
        <authorList>
            <person name="de Groot N.N."/>
        </authorList>
    </citation>
    <scope>NUCLEOTIDE SEQUENCE [LARGE SCALE GENOMIC DNA]</scope>
    <source>
        <strain evidence="7 8">U95</strain>
    </source>
</reference>
<organism evidence="7 8">
    <name type="scientific">Epibacterium ulvae</name>
    <dbReference type="NCBI Taxonomy" id="1156985"/>
    <lineage>
        <taxon>Bacteria</taxon>
        <taxon>Pseudomonadati</taxon>
        <taxon>Pseudomonadota</taxon>
        <taxon>Alphaproteobacteria</taxon>
        <taxon>Rhodobacterales</taxon>
        <taxon>Roseobacteraceae</taxon>
        <taxon>Epibacterium</taxon>
    </lineage>
</organism>
<dbReference type="Gene3D" id="3.40.50.300">
    <property type="entry name" value="P-loop containing nucleotide triphosphate hydrolases"/>
    <property type="match status" value="1"/>
</dbReference>
<dbReference type="GO" id="GO:0016887">
    <property type="term" value="F:ATP hydrolysis activity"/>
    <property type="evidence" value="ECO:0007669"/>
    <property type="project" value="InterPro"/>
</dbReference>
<evidence type="ECO:0000256" key="2">
    <source>
        <dbReference type="ARBA" id="ARBA00022448"/>
    </source>
</evidence>
<dbReference type="InterPro" id="IPR017871">
    <property type="entry name" value="ABC_transporter-like_CS"/>
</dbReference>
<proteinExistence type="inferred from homology"/>